<proteinExistence type="predicted"/>
<keyword evidence="3" id="KW-1185">Reference proteome</keyword>
<dbReference type="EMBL" id="KL142399">
    <property type="protein sequence ID" value="KDR69951.1"/>
    <property type="molecule type" value="Genomic_DNA"/>
</dbReference>
<feature type="region of interest" description="Disordered" evidence="1">
    <location>
        <begin position="36"/>
        <end position="58"/>
    </location>
</feature>
<accession>A0A067SGF5</accession>
<gene>
    <name evidence="2" type="ORF">GALMADRAFT_145004</name>
</gene>
<dbReference type="OrthoDB" id="3028242at2759"/>
<organism evidence="2 3">
    <name type="scientific">Galerina marginata (strain CBS 339.88)</name>
    <dbReference type="NCBI Taxonomy" id="685588"/>
    <lineage>
        <taxon>Eukaryota</taxon>
        <taxon>Fungi</taxon>
        <taxon>Dikarya</taxon>
        <taxon>Basidiomycota</taxon>
        <taxon>Agaricomycotina</taxon>
        <taxon>Agaricomycetes</taxon>
        <taxon>Agaricomycetidae</taxon>
        <taxon>Agaricales</taxon>
        <taxon>Agaricineae</taxon>
        <taxon>Strophariaceae</taxon>
        <taxon>Galerina</taxon>
    </lineage>
</organism>
<evidence type="ECO:0000313" key="2">
    <source>
        <dbReference type="EMBL" id="KDR69951.1"/>
    </source>
</evidence>
<name>A0A067SGF5_GALM3</name>
<dbReference type="HOGENOM" id="CLU_053557_0_0_1"/>
<sequence length="454" mass="49999">MPAVHDLPTEILCAIFELSAAEVGHIAGRHSSYIAQSPAPSTSSTSAAAATTAETHAAPPADTTNFCALPSQKDFLLHCIALSHVCARWRYVAIDLQALWTRLTLGRNAFVSRNYTDVKATDTTALFLSRSADLPINLDIAFSLDDPPLPLSWIQKSRYEENIRRVLLPHIQRFHSLRLMSSELVITAVLDVFLERNLSSSPNDTAYTPLTHLHLVQILPSSSITSTSTASAIPQCVQPFFPPDLSLVAPHLTTLRVDGVPISAFPRWRLEHVALRDTFLSYQNHFHLFMKTRISRLVLHRVMIPGGLPYVRRLIKQHASSVTTLSLSELRCAGPADEHQDIYTLFFTLSLYHTLRDLELAGLSQEAMVGLVVMLGASPLVVFVELRRLVLKGLDVSLSAGEAMAAAFPAVSEMVLECVKGAPELVYGLWQGNVGIWPELVEVSLDGELVKRSM</sequence>
<dbReference type="Proteomes" id="UP000027222">
    <property type="component" value="Unassembled WGS sequence"/>
</dbReference>
<protein>
    <submittedName>
        <fullName evidence="2">Uncharacterized protein</fullName>
    </submittedName>
</protein>
<reference evidence="3" key="1">
    <citation type="journal article" date="2014" name="Proc. Natl. Acad. Sci. U.S.A.">
        <title>Extensive sampling of basidiomycete genomes demonstrates inadequacy of the white-rot/brown-rot paradigm for wood decay fungi.</title>
        <authorList>
            <person name="Riley R."/>
            <person name="Salamov A.A."/>
            <person name="Brown D.W."/>
            <person name="Nagy L.G."/>
            <person name="Floudas D."/>
            <person name="Held B.W."/>
            <person name="Levasseur A."/>
            <person name="Lombard V."/>
            <person name="Morin E."/>
            <person name="Otillar R."/>
            <person name="Lindquist E.A."/>
            <person name="Sun H."/>
            <person name="LaButti K.M."/>
            <person name="Schmutz J."/>
            <person name="Jabbour D."/>
            <person name="Luo H."/>
            <person name="Baker S.E."/>
            <person name="Pisabarro A.G."/>
            <person name="Walton J.D."/>
            <person name="Blanchette R.A."/>
            <person name="Henrissat B."/>
            <person name="Martin F."/>
            <person name="Cullen D."/>
            <person name="Hibbett D.S."/>
            <person name="Grigoriev I.V."/>
        </authorList>
    </citation>
    <scope>NUCLEOTIDE SEQUENCE [LARGE SCALE GENOMIC DNA]</scope>
    <source>
        <strain evidence="3">CBS 339.88</strain>
    </source>
</reference>
<evidence type="ECO:0000313" key="3">
    <source>
        <dbReference type="Proteomes" id="UP000027222"/>
    </source>
</evidence>
<evidence type="ECO:0000256" key="1">
    <source>
        <dbReference type="SAM" id="MobiDB-lite"/>
    </source>
</evidence>
<dbReference type="AlphaFoldDB" id="A0A067SGF5"/>